<gene>
    <name evidence="3" type="ORF">DAT561_0053</name>
</gene>
<sequence length="418" mass="49166">MKIVGILLVAIFLIFLQSFSISIYLIGFLELKIKRRQFFIICFILVLLTKISITNGDIFPNIDLRYIIFIVIGSLIYFCFYGSIQKKIFHYLFIVFLLLFQNNLLFIFSNYKNANLMKLTFILLFTLVSILAIILVRFLYYFRASNDIGLEEKEYYILSVTPFLSILLFFYFYHFDPIVFLIVNVCMMIINISVVALSNHLAEKNYVLQQQILTGVQNQYYKESLKSQKEVRIMRHDLKNLLLSLNYHIENRDFNQAKSLLLEITQGSDYLYKKYTECWPIDVVLSNKVNQMEKENILYCLDLKIPKDILLEEKVVDICAILGNILDNAIEEYIRIKSSGIIKICIHYHQNKLVFKITNPAQKKDLDFTKKIIKSEKKYSRYGLGINSVIERVNKLNGYSDFSWSNDYFKVLIIISIV</sequence>
<dbReference type="SUPFAM" id="SSF55874">
    <property type="entry name" value="ATPase domain of HSP90 chaperone/DNA topoisomerase II/histidine kinase"/>
    <property type="match status" value="1"/>
</dbReference>
<accession>A0A2Z5Y083</accession>
<proteinExistence type="predicted"/>
<dbReference type="AlphaFoldDB" id="A0A2Z5Y083"/>
<reference evidence="3 4" key="1">
    <citation type="submission" date="2018-01" db="EMBL/GenBank/DDBJ databases">
        <title>Whole genome sequence of Melissococcus plutonius DAT561.</title>
        <authorList>
            <person name="Okumura K."/>
            <person name="Takamatsu D."/>
            <person name="Okura M."/>
        </authorList>
    </citation>
    <scope>NUCLEOTIDE SEQUENCE [LARGE SCALE GENOMIC DNA]</scope>
    <source>
        <strain evidence="3 4">DAT561</strain>
    </source>
</reference>
<dbReference type="Proteomes" id="UP000269226">
    <property type="component" value="Chromosome"/>
</dbReference>
<evidence type="ECO:0000256" key="1">
    <source>
        <dbReference type="SAM" id="Phobius"/>
    </source>
</evidence>
<feature type="transmembrane region" description="Helical" evidence="1">
    <location>
        <begin position="88"/>
        <end position="109"/>
    </location>
</feature>
<keyword evidence="1" id="KW-0812">Transmembrane</keyword>
<feature type="transmembrane region" description="Helical" evidence="1">
    <location>
        <begin position="154"/>
        <end position="172"/>
    </location>
</feature>
<feature type="transmembrane region" description="Helical" evidence="1">
    <location>
        <begin position="121"/>
        <end position="142"/>
    </location>
</feature>
<dbReference type="PANTHER" id="PTHR40448:SF1">
    <property type="entry name" value="TWO-COMPONENT SENSOR HISTIDINE KINASE"/>
    <property type="match status" value="1"/>
</dbReference>
<feature type="transmembrane region" description="Helical" evidence="1">
    <location>
        <begin position="178"/>
        <end position="197"/>
    </location>
</feature>
<evidence type="ECO:0000259" key="2">
    <source>
        <dbReference type="Pfam" id="PF14501"/>
    </source>
</evidence>
<evidence type="ECO:0000313" key="4">
    <source>
        <dbReference type="Proteomes" id="UP000269226"/>
    </source>
</evidence>
<dbReference type="InterPro" id="IPR032834">
    <property type="entry name" value="NatK-like_C"/>
</dbReference>
<feature type="transmembrane region" description="Helical" evidence="1">
    <location>
        <begin position="6"/>
        <end position="26"/>
    </location>
</feature>
<keyword evidence="3" id="KW-0418">Kinase</keyword>
<protein>
    <submittedName>
        <fullName evidence="3">Histidine protein kinase</fullName>
    </submittedName>
</protein>
<dbReference type="GO" id="GO:0042802">
    <property type="term" value="F:identical protein binding"/>
    <property type="evidence" value="ECO:0007669"/>
    <property type="project" value="TreeGrafter"/>
</dbReference>
<keyword evidence="1" id="KW-0472">Membrane</keyword>
<keyword evidence="3" id="KW-0808">Transferase</keyword>
<organism evidence="3 4">
    <name type="scientific">Melissococcus plutonius</name>
    <dbReference type="NCBI Taxonomy" id="33970"/>
    <lineage>
        <taxon>Bacteria</taxon>
        <taxon>Bacillati</taxon>
        <taxon>Bacillota</taxon>
        <taxon>Bacilli</taxon>
        <taxon>Lactobacillales</taxon>
        <taxon>Enterococcaceae</taxon>
        <taxon>Melissococcus</taxon>
    </lineage>
</organism>
<feature type="transmembrane region" description="Helical" evidence="1">
    <location>
        <begin position="64"/>
        <end position="81"/>
    </location>
</feature>
<dbReference type="InterPro" id="IPR036890">
    <property type="entry name" value="HATPase_C_sf"/>
</dbReference>
<feature type="transmembrane region" description="Helical" evidence="1">
    <location>
        <begin position="38"/>
        <end position="58"/>
    </location>
</feature>
<dbReference type="RefSeq" id="WP_014372839.1">
    <property type="nucleotide sequence ID" value="NZ_JBJWPP010000004.1"/>
</dbReference>
<dbReference type="PANTHER" id="PTHR40448">
    <property type="entry name" value="TWO-COMPONENT SENSOR HISTIDINE KINASE"/>
    <property type="match status" value="1"/>
</dbReference>
<feature type="domain" description="Sensor histidine kinase NatK-like C-terminal" evidence="2">
    <location>
        <begin position="314"/>
        <end position="415"/>
    </location>
</feature>
<dbReference type="Pfam" id="PF14501">
    <property type="entry name" value="HATPase_c_5"/>
    <property type="match status" value="1"/>
</dbReference>
<dbReference type="Gene3D" id="3.30.565.10">
    <property type="entry name" value="Histidine kinase-like ATPase, C-terminal domain"/>
    <property type="match status" value="1"/>
</dbReference>
<keyword evidence="1" id="KW-1133">Transmembrane helix</keyword>
<dbReference type="EMBL" id="AP018492">
    <property type="protein sequence ID" value="BBC60225.1"/>
    <property type="molecule type" value="Genomic_DNA"/>
</dbReference>
<name>A0A2Z5Y083_9ENTE</name>
<dbReference type="GO" id="GO:0016301">
    <property type="term" value="F:kinase activity"/>
    <property type="evidence" value="ECO:0007669"/>
    <property type="project" value="UniProtKB-KW"/>
</dbReference>
<evidence type="ECO:0000313" key="3">
    <source>
        <dbReference type="EMBL" id="BBC60225.1"/>
    </source>
</evidence>